<feature type="binding site" evidence="6">
    <location>
        <begin position="36"/>
        <end position="38"/>
    </location>
    <ligand>
        <name>S-adenosyl-L-methionine</name>
        <dbReference type="ChEBI" id="CHEBI:59789"/>
    </ligand>
</feature>
<reference evidence="8 10" key="1">
    <citation type="submission" date="2016-11" db="EMBL/GenBank/DDBJ databases">
        <authorList>
            <person name="Jaros S."/>
            <person name="Januszkiewicz K."/>
            <person name="Wedrychowicz H."/>
        </authorList>
    </citation>
    <scope>NUCLEOTIDE SEQUENCE [LARGE SCALE GENOMIC DNA]</scope>
    <source>
        <strain evidence="8 10">DSM 784</strain>
    </source>
</reference>
<keyword evidence="6" id="KW-0963">Cytoplasm</keyword>
<dbReference type="Proteomes" id="UP000183788">
    <property type="component" value="Unassembled WGS sequence"/>
</dbReference>
<protein>
    <recommendedName>
        <fullName evidence="6">Ribosomal RNA small subunit methyltransferase H</fullName>
        <ecNumber evidence="6">2.1.1.199</ecNumber>
    </recommendedName>
    <alternativeName>
        <fullName evidence="6">16S rRNA m(4)C1402 methyltransferase</fullName>
    </alternativeName>
    <alternativeName>
        <fullName evidence="6">rRNA (cytosine-N(4)-)-methyltransferase RsmH</fullName>
    </alternativeName>
</protein>
<keyword evidence="5 6" id="KW-0949">S-adenosyl-L-methionine</keyword>
<evidence type="ECO:0000256" key="2">
    <source>
        <dbReference type="ARBA" id="ARBA00022552"/>
    </source>
</evidence>
<dbReference type="GO" id="GO:0070475">
    <property type="term" value="P:rRNA base methylation"/>
    <property type="evidence" value="ECO:0007669"/>
    <property type="project" value="UniProtKB-UniRule"/>
</dbReference>
<evidence type="ECO:0000256" key="6">
    <source>
        <dbReference type="HAMAP-Rule" id="MF_01007"/>
    </source>
</evidence>
<keyword evidence="2 6" id="KW-0698">rRNA processing</keyword>
<feature type="binding site" evidence="6">
    <location>
        <position position="56"/>
    </location>
    <ligand>
        <name>S-adenosyl-L-methionine</name>
        <dbReference type="ChEBI" id="CHEBI:59789"/>
    </ligand>
</feature>
<dbReference type="PANTHER" id="PTHR11265:SF0">
    <property type="entry name" value="12S RRNA N4-METHYLCYTIDINE METHYLTRANSFERASE"/>
    <property type="match status" value="1"/>
</dbReference>
<keyword evidence="4 6" id="KW-0808">Transferase</keyword>
<dbReference type="InterPro" id="IPR029063">
    <property type="entry name" value="SAM-dependent_MTases_sf"/>
</dbReference>
<evidence type="ECO:0000313" key="10">
    <source>
        <dbReference type="Proteomes" id="UP000183788"/>
    </source>
</evidence>
<evidence type="ECO:0000256" key="1">
    <source>
        <dbReference type="ARBA" id="ARBA00010396"/>
    </source>
</evidence>
<dbReference type="InterPro" id="IPR023397">
    <property type="entry name" value="SAM-dep_MeTrfase_MraW_recog"/>
</dbReference>
<dbReference type="STRING" id="1004.SAMN05661012_01815"/>
<comment type="similarity">
    <text evidence="1 6">Belongs to the methyltransferase superfamily. RsmH family.</text>
</comment>
<dbReference type="Pfam" id="PF01795">
    <property type="entry name" value="Methyltransf_5"/>
    <property type="match status" value="1"/>
</dbReference>
<dbReference type="Gene3D" id="3.40.50.150">
    <property type="entry name" value="Vaccinia Virus protein VP39"/>
    <property type="match status" value="1"/>
</dbReference>
<dbReference type="HAMAP" id="MF_01007">
    <property type="entry name" value="16SrRNA_methyltr_H"/>
    <property type="match status" value="1"/>
</dbReference>
<feature type="binding site" evidence="6">
    <location>
        <position position="106"/>
    </location>
    <ligand>
        <name>S-adenosyl-L-methionine</name>
        <dbReference type="ChEBI" id="CHEBI:59789"/>
    </ligand>
</feature>
<dbReference type="NCBIfam" id="TIGR00006">
    <property type="entry name" value="16S rRNA (cytosine(1402)-N(4))-methyltransferase RsmH"/>
    <property type="match status" value="1"/>
</dbReference>
<dbReference type="Proteomes" id="UP001326715">
    <property type="component" value="Chromosome"/>
</dbReference>
<feature type="binding site" evidence="6">
    <location>
        <position position="78"/>
    </location>
    <ligand>
        <name>S-adenosyl-L-methionine</name>
        <dbReference type="ChEBI" id="CHEBI:59789"/>
    </ligand>
</feature>
<name>A0A1K1PCT1_9BACT</name>
<dbReference type="EMBL" id="FPIZ01000005">
    <property type="protein sequence ID" value="SFW45269.1"/>
    <property type="molecule type" value="Genomic_DNA"/>
</dbReference>
<dbReference type="GO" id="GO:0005737">
    <property type="term" value="C:cytoplasm"/>
    <property type="evidence" value="ECO:0007669"/>
    <property type="project" value="UniProtKB-SubCell"/>
</dbReference>
<comment type="subcellular location">
    <subcellularLocation>
        <location evidence="6">Cytoplasm</location>
    </subcellularLocation>
</comment>
<evidence type="ECO:0000256" key="7">
    <source>
        <dbReference type="SAM" id="MobiDB-lite"/>
    </source>
</evidence>
<dbReference type="SUPFAM" id="SSF81799">
    <property type="entry name" value="Putative methyltransferase TM0872, insert domain"/>
    <property type="match status" value="1"/>
</dbReference>
<evidence type="ECO:0000313" key="11">
    <source>
        <dbReference type="Proteomes" id="UP001326715"/>
    </source>
</evidence>
<evidence type="ECO:0000256" key="5">
    <source>
        <dbReference type="ARBA" id="ARBA00022691"/>
    </source>
</evidence>
<comment type="catalytic activity">
    <reaction evidence="6">
        <text>cytidine(1402) in 16S rRNA + S-adenosyl-L-methionine = N(4)-methylcytidine(1402) in 16S rRNA + S-adenosyl-L-homocysteine + H(+)</text>
        <dbReference type="Rhea" id="RHEA:42928"/>
        <dbReference type="Rhea" id="RHEA-COMP:10286"/>
        <dbReference type="Rhea" id="RHEA-COMP:10287"/>
        <dbReference type="ChEBI" id="CHEBI:15378"/>
        <dbReference type="ChEBI" id="CHEBI:57856"/>
        <dbReference type="ChEBI" id="CHEBI:59789"/>
        <dbReference type="ChEBI" id="CHEBI:74506"/>
        <dbReference type="ChEBI" id="CHEBI:82748"/>
        <dbReference type="EC" id="2.1.1.199"/>
    </reaction>
</comment>
<evidence type="ECO:0000313" key="8">
    <source>
        <dbReference type="EMBL" id="SFW45269.1"/>
    </source>
</evidence>
<organism evidence="8 10">
    <name type="scientific">Chitinophaga sancti</name>
    <dbReference type="NCBI Taxonomy" id="1004"/>
    <lineage>
        <taxon>Bacteria</taxon>
        <taxon>Pseudomonadati</taxon>
        <taxon>Bacteroidota</taxon>
        <taxon>Chitinophagia</taxon>
        <taxon>Chitinophagales</taxon>
        <taxon>Chitinophagaceae</taxon>
        <taxon>Chitinophaga</taxon>
    </lineage>
</organism>
<keyword evidence="11" id="KW-1185">Reference proteome</keyword>
<sequence length="302" mass="34210">MGEASQYHLPVLLQEVVSHLQINPEGTYVDATFGGGGHSRAILEQLNENGRLIVFDQDEDAYNNRIDDSRVTFVQQNFRHLQRFLKLYKVPPVDGLLADLGVSSWQFDTAERGFSIRFDGDLDMRMDKRTTLTAAALLQSYSEQELHLLFQNYGEVTNARTLAKTIVTERKARPMRTINEFKSVIQPIVKGNPQKYLAQVFQALRIAVNDELGALKDLLSQATEVLKPGGKLAIITFHSLEDRLVKNFMKTGQFEVQDDPFSFTTPPKLFRLDTKKPVTAGPEELQRNSRSRSAKLRVAEKL</sequence>
<accession>A0A1K1PCT1</accession>
<dbReference type="OrthoDB" id="9806637at2"/>
<comment type="function">
    <text evidence="6">Specifically methylates the N4 position of cytidine in position 1402 (C1402) of 16S rRNA.</text>
</comment>
<feature type="binding site" evidence="6">
    <location>
        <position position="99"/>
    </location>
    <ligand>
        <name>S-adenosyl-L-methionine</name>
        <dbReference type="ChEBI" id="CHEBI:59789"/>
    </ligand>
</feature>
<evidence type="ECO:0000256" key="4">
    <source>
        <dbReference type="ARBA" id="ARBA00022679"/>
    </source>
</evidence>
<dbReference type="GO" id="GO:0071424">
    <property type="term" value="F:rRNA (cytosine-N4-)-methyltransferase activity"/>
    <property type="evidence" value="ECO:0007669"/>
    <property type="project" value="UniProtKB-UniRule"/>
</dbReference>
<proteinExistence type="inferred from homology"/>
<feature type="region of interest" description="Disordered" evidence="7">
    <location>
        <begin position="273"/>
        <end position="302"/>
    </location>
</feature>
<dbReference type="EC" id="2.1.1.199" evidence="6"/>
<keyword evidence="3 6" id="KW-0489">Methyltransferase</keyword>
<dbReference type="PANTHER" id="PTHR11265">
    <property type="entry name" value="S-ADENOSYL-METHYLTRANSFERASE MRAW"/>
    <property type="match status" value="1"/>
</dbReference>
<dbReference type="AlphaFoldDB" id="A0A1K1PCT1"/>
<dbReference type="Gene3D" id="1.10.150.170">
    <property type="entry name" value="Putative methyltransferase TM0872, insert domain"/>
    <property type="match status" value="1"/>
</dbReference>
<dbReference type="InterPro" id="IPR002903">
    <property type="entry name" value="RsmH"/>
</dbReference>
<gene>
    <name evidence="6 9" type="primary">rsmH</name>
    <name evidence="8" type="ORF">SAMN05661012_01815</name>
    <name evidence="9" type="ORF">SR876_27240</name>
</gene>
<evidence type="ECO:0000256" key="3">
    <source>
        <dbReference type="ARBA" id="ARBA00022603"/>
    </source>
</evidence>
<dbReference type="PIRSF" id="PIRSF004486">
    <property type="entry name" value="MraW"/>
    <property type="match status" value="1"/>
</dbReference>
<dbReference type="EMBL" id="CP140154">
    <property type="protein sequence ID" value="WQG88625.1"/>
    <property type="molecule type" value="Genomic_DNA"/>
</dbReference>
<dbReference type="SUPFAM" id="SSF53335">
    <property type="entry name" value="S-adenosyl-L-methionine-dependent methyltransferases"/>
    <property type="match status" value="1"/>
</dbReference>
<evidence type="ECO:0000313" key="9">
    <source>
        <dbReference type="EMBL" id="WQG88625.1"/>
    </source>
</evidence>
<dbReference type="RefSeq" id="WP_072359139.1">
    <property type="nucleotide sequence ID" value="NZ_CP139972.1"/>
</dbReference>
<reference evidence="9 11" key="2">
    <citation type="submission" date="2023-11" db="EMBL/GenBank/DDBJ databases">
        <title>MicrobeMod: A computational toolkit for identifying prokaryotic methylation and restriction-modification with nanopore sequencing.</title>
        <authorList>
            <person name="Crits-Christoph A."/>
            <person name="Kang S.C."/>
            <person name="Lee H."/>
            <person name="Ostrov N."/>
        </authorList>
    </citation>
    <scope>NUCLEOTIDE SEQUENCE [LARGE SCALE GENOMIC DNA]</scope>
    <source>
        <strain evidence="9 11">ATCC 23090</strain>
    </source>
</reference>